<comment type="caution">
    <text evidence="1">The sequence shown here is derived from an EMBL/GenBank/DDBJ whole genome shotgun (WGS) entry which is preliminary data.</text>
</comment>
<dbReference type="Proteomes" id="UP001141629">
    <property type="component" value="Unassembled WGS sequence"/>
</dbReference>
<sequence>MPVRAELQAVGQKIVSYFDEQKSQPPFTVYQYAPEQEWNVRHDLRQLNRWLQLPNQNINCASISLAQLFWSALDDSGFLEELIAQERGASSTTALNEIFESVGEILRHSPTLPDRVIAAVDQYQHSRTAVFLYQAGVLYPAYRTSTLLDDLQGRLLRPVTLLYPGRLIGDYGLSFLGKSEPAYGYRAAIVTREQVL</sequence>
<dbReference type="Pfam" id="PF08747">
    <property type="entry name" value="BrxB"/>
    <property type="match status" value="1"/>
</dbReference>
<dbReference type="RefSeq" id="WP_263996159.1">
    <property type="nucleotide sequence ID" value="NZ_JACKVK010000008.1"/>
</dbReference>
<reference evidence="1" key="2">
    <citation type="journal article" date="2022" name="BMC Genomics">
        <title>Comparative genome analysis of mycobacteria focusing on tRNA and non-coding RNA.</title>
        <authorList>
            <person name="Behra P.R.K."/>
            <person name="Pettersson B.M.F."/>
            <person name="Ramesh M."/>
            <person name="Das S."/>
            <person name="Dasgupta S."/>
            <person name="Kirsebom L.A."/>
        </authorList>
    </citation>
    <scope>NUCLEOTIDE SEQUENCE</scope>
    <source>
        <strain evidence="1">DSM 44838</strain>
    </source>
</reference>
<protein>
    <submittedName>
        <fullName evidence="1">DUF1788 domain-containing protein</fullName>
    </submittedName>
</protein>
<gene>
    <name evidence="1" type="ORF">H7K45_12605</name>
</gene>
<keyword evidence="2" id="KW-1185">Reference proteome</keyword>
<name>A0A9X3BTQ0_9MYCO</name>
<accession>A0A9X3BTQ0</accession>
<dbReference type="AlphaFoldDB" id="A0A9X3BTQ0"/>
<dbReference type="EMBL" id="JACKVK010000008">
    <property type="protein sequence ID" value="MCV7421385.1"/>
    <property type="molecule type" value="Genomic_DNA"/>
</dbReference>
<proteinExistence type="predicted"/>
<evidence type="ECO:0000313" key="2">
    <source>
        <dbReference type="Proteomes" id="UP001141629"/>
    </source>
</evidence>
<organism evidence="1 2">
    <name type="scientific">Mycobacterium yunnanensis</name>
    <dbReference type="NCBI Taxonomy" id="368477"/>
    <lineage>
        <taxon>Bacteria</taxon>
        <taxon>Bacillati</taxon>
        <taxon>Actinomycetota</taxon>
        <taxon>Actinomycetes</taxon>
        <taxon>Mycobacteriales</taxon>
        <taxon>Mycobacteriaceae</taxon>
        <taxon>Mycobacterium</taxon>
    </lineage>
</organism>
<evidence type="ECO:0000313" key="1">
    <source>
        <dbReference type="EMBL" id="MCV7421385.1"/>
    </source>
</evidence>
<dbReference type="InterPro" id="IPR014858">
    <property type="entry name" value="BrxB"/>
</dbReference>
<reference evidence="1" key="1">
    <citation type="submission" date="2020-07" db="EMBL/GenBank/DDBJ databases">
        <authorList>
            <person name="Pettersson B.M.F."/>
            <person name="Behra P.R.K."/>
            <person name="Ramesh M."/>
            <person name="Das S."/>
            <person name="Dasgupta S."/>
            <person name="Kirsebom L.A."/>
        </authorList>
    </citation>
    <scope>NUCLEOTIDE SEQUENCE</scope>
    <source>
        <strain evidence="1">DSM 44838</strain>
    </source>
</reference>